<gene>
    <name evidence="2" type="ORF">PGLA2088_LOCUS18305</name>
</gene>
<protein>
    <recommendedName>
        <fullName evidence="4">Pentatricopeptide repeat-containing protein</fullName>
    </recommendedName>
</protein>
<dbReference type="Proteomes" id="UP000626109">
    <property type="component" value="Unassembled WGS sequence"/>
</dbReference>
<comment type="caution">
    <text evidence="2">The sequence shown here is derived from an EMBL/GenBank/DDBJ whole genome shotgun (WGS) entry which is preliminary data.</text>
</comment>
<sequence>SLQPNAVSFASALVACLDSGRWALALELCEHMAKCKVDPDLSSYSRVLM</sequence>
<reference evidence="2" key="1">
    <citation type="submission" date="2021-02" db="EMBL/GenBank/DDBJ databases">
        <authorList>
            <person name="Dougan E. K."/>
            <person name="Rhodes N."/>
            <person name="Thang M."/>
            <person name="Chan C."/>
        </authorList>
    </citation>
    <scope>NUCLEOTIDE SEQUENCE</scope>
</reference>
<organism evidence="2 3">
    <name type="scientific">Polarella glacialis</name>
    <name type="common">Dinoflagellate</name>
    <dbReference type="NCBI Taxonomy" id="89957"/>
    <lineage>
        <taxon>Eukaryota</taxon>
        <taxon>Sar</taxon>
        <taxon>Alveolata</taxon>
        <taxon>Dinophyceae</taxon>
        <taxon>Suessiales</taxon>
        <taxon>Suessiaceae</taxon>
        <taxon>Polarella</taxon>
    </lineage>
</organism>
<dbReference type="AlphaFoldDB" id="A0A813JEG3"/>
<dbReference type="InterPro" id="IPR002885">
    <property type="entry name" value="PPR_rpt"/>
</dbReference>
<dbReference type="PROSITE" id="PS51375">
    <property type="entry name" value="PPR"/>
    <property type="match status" value="1"/>
</dbReference>
<name>A0A813JEG3_POLGL</name>
<feature type="non-terminal residue" evidence="2">
    <location>
        <position position="1"/>
    </location>
</feature>
<dbReference type="EMBL" id="CAJNNW010024519">
    <property type="protein sequence ID" value="CAE8672950.1"/>
    <property type="molecule type" value="Genomic_DNA"/>
</dbReference>
<evidence type="ECO:0000313" key="2">
    <source>
        <dbReference type="EMBL" id="CAE8672950.1"/>
    </source>
</evidence>
<proteinExistence type="predicted"/>
<feature type="non-terminal residue" evidence="2">
    <location>
        <position position="49"/>
    </location>
</feature>
<evidence type="ECO:0000256" key="1">
    <source>
        <dbReference type="PROSITE-ProRule" id="PRU00708"/>
    </source>
</evidence>
<evidence type="ECO:0008006" key="4">
    <source>
        <dbReference type="Google" id="ProtNLM"/>
    </source>
</evidence>
<dbReference type="InterPro" id="IPR011990">
    <property type="entry name" value="TPR-like_helical_dom_sf"/>
</dbReference>
<feature type="repeat" description="PPR" evidence="1">
    <location>
        <begin position="5"/>
        <end position="39"/>
    </location>
</feature>
<evidence type="ECO:0000313" key="3">
    <source>
        <dbReference type="Proteomes" id="UP000626109"/>
    </source>
</evidence>
<accession>A0A813JEG3</accession>
<dbReference type="Gene3D" id="1.25.40.10">
    <property type="entry name" value="Tetratricopeptide repeat domain"/>
    <property type="match status" value="1"/>
</dbReference>